<protein>
    <submittedName>
        <fullName evidence="2">Uncharacterized protein</fullName>
    </submittedName>
</protein>
<keyword evidence="1" id="KW-0732">Signal</keyword>
<dbReference type="RefSeq" id="WP_011700763.1">
    <property type="nucleotide sequence ID" value="NC_008554.1"/>
</dbReference>
<dbReference type="Proteomes" id="UP000001784">
    <property type="component" value="Chromosome"/>
</dbReference>
<dbReference type="KEGG" id="sfu:Sfum_3981"/>
<dbReference type="OrthoDB" id="9819468at2"/>
<evidence type="ECO:0000256" key="1">
    <source>
        <dbReference type="SAM" id="SignalP"/>
    </source>
</evidence>
<dbReference type="AlphaFoldDB" id="A0LQE6"/>
<keyword evidence="3" id="KW-1185">Reference proteome</keyword>
<gene>
    <name evidence="2" type="ordered locus">Sfum_3981</name>
</gene>
<evidence type="ECO:0000313" key="2">
    <source>
        <dbReference type="EMBL" id="ABK19648.1"/>
    </source>
</evidence>
<dbReference type="STRING" id="335543.Sfum_3981"/>
<dbReference type="EMBL" id="CP000478">
    <property type="protein sequence ID" value="ABK19648.1"/>
    <property type="molecule type" value="Genomic_DNA"/>
</dbReference>
<dbReference type="InParanoid" id="A0LQE6"/>
<name>A0LQE6_SYNFM</name>
<evidence type="ECO:0000313" key="3">
    <source>
        <dbReference type="Proteomes" id="UP000001784"/>
    </source>
</evidence>
<feature type="chain" id="PRO_5002626405" evidence="1">
    <location>
        <begin position="24"/>
        <end position="252"/>
    </location>
</feature>
<dbReference type="HOGENOM" id="CLU_1102353_0_0_7"/>
<reference evidence="2 3" key="1">
    <citation type="submission" date="2006-10" db="EMBL/GenBank/DDBJ databases">
        <title>Complete sequence of Syntrophobacter fumaroxidans MPOB.</title>
        <authorList>
            <consortium name="US DOE Joint Genome Institute"/>
            <person name="Copeland A."/>
            <person name="Lucas S."/>
            <person name="Lapidus A."/>
            <person name="Barry K."/>
            <person name="Detter J.C."/>
            <person name="Glavina del Rio T."/>
            <person name="Hammon N."/>
            <person name="Israni S."/>
            <person name="Pitluck S."/>
            <person name="Goltsman E.G."/>
            <person name="Martinez M."/>
            <person name="Schmutz J."/>
            <person name="Larimer F."/>
            <person name="Land M."/>
            <person name="Hauser L."/>
            <person name="Kyrpides N."/>
            <person name="Kim E."/>
            <person name="Boone D.R."/>
            <person name="Brockman F."/>
            <person name="Culley D."/>
            <person name="Ferry J."/>
            <person name="Gunsalus R."/>
            <person name="McInerney M.J."/>
            <person name="Morrison M."/>
            <person name="Plugge C."/>
            <person name="Rohlin L."/>
            <person name="Scholten J."/>
            <person name="Sieber J."/>
            <person name="Stams A.J.M."/>
            <person name="Worm P."/>
            <person name="Henstra A.M."/>
            <person name="Richardson P."/>
        </authorList>
    </citation>
    <scope>NUCLEOTIDE SEQUENCE [LARGE SCALE GENOMIC DNA]</scope>
    <source>
        <strain evidence="3">DSM 10017 / MPOB</strain>
    </source>
</reference>
<proteinExistence type="predicted"/>
<organism evidence="2 3">
    <name type="scientific">Syntrophobacter fumaroxidans (strain DSM 10017 / MPOB)</name>
    <dbReference type="NCBI Taxonomy" id="335543"/>
    <lineage>
        <taxon>Bacteria</taxon>
        <taxon>Pseudomonadati</taxon>
        <taxon>Thermodesulfobacteriota</taxon>
        <taxon>Syntrophobacteria</taxon>
        <taxon>Syntrophobacterales</taxon>
        <taxon>Syntrophobacteraceae</taxon>
        <taxon>Syntrophobacter</taxon>
    </lineage>
</organism>
<accession>A0LQE6</accession>
<sequence>MKRMKLAMICSVLLLLVPAVVLSQDGFDPNTYKSDGPMPYFNSHAFQSGIRSTGNIGDMAKQHSPLQSRASTYGFAARSDEARFFLIGALYTEALAYVTGGKGELASQRLEVIEGEFVKMGAPSSLYGFITKARNMIENAKYPPEYLVTVLSLFQPFFEEYAKAQSEDKLTLFRAGAWLVNMSLTAASGDRELLRQPATLSYFTSELKRMDAPKGVVDALEEIAAISGKADITDKDTQKVLQLVTQIEQLLS</sequence>
<feature type="signal peptide" evidence="1">
    <location>
        <begin position="1"/>
        <end position="23"/>
    </location>
</feature>